<dbReference type="RefSeq" id="WP_146899951.1">
    <property type="nucleotide sequence ID" value="NZ_BAAARM010000001.1"/>
</dbReference>
<organism evidence="1 2">
    <name type="scientific">Cellulomonas aerilata</name>
    <dbReference type="NCBI Taxonomy" id="515326"/>
    <lineage>
        <taxon>Bacteria</taxon>
        <taxon>Bacillati</taxon>
        <taxon>Actinomycetota</taxon>
        <taxon>Actinomycetes</taxon>
        <taxon>Micrococcales</taxon>
        <taxon>Cellulomonadaceae</taxon>
        <taxon>Cellulomonas</taxon>
    </lineage>
</organism>
<evidence type="ECO:0000313" key="1">
    <source>
        <dbReference type="EMBL" id="GEO32926.1"/>
    </source>
</evidence>
<accession>A0A512D8W6</accession>
<gene>
    <name evidence="1" type="ORF">CAE01nite_06510</name>
</gene>
<reference evidence="1 2" key="1">
    <citation type="submission" date="2019-07" db="EMBL/GenBank/DDBJ databases">
        <title>Whole genome shotgun sequence of Cellulomonas aerilata NBRC 106308.</title>
        <authorList>
            <person name="Hosoyama A."/>
            <person name="Uohara A."/>
            <person name="Ohji S."/>
            <person name="Ichikawa N."/>
        </authorList>
    </citation>
    <scope>NUCLEOTIDE SEQUENCE [LARGE SCALE GENOMIC DNA]</scope>
    <source>
        <strain evidence="1 2">NBRC 106308</strain>
    </source>
</reference>
<evidence type="ECO:0000313" key="2">
    <source>
        <dbReference type="Proteomes" id="UP000321181"/>
    </source>
</evidence>
<dbReference type="OrthoDB" id="4828372at2"/>
<proteinExistence type="predicted"/>
<dbReference type="AlphaFoldDB" id="A0A512D8W6"/>
<name>A0A512D8W6_9CELL</name>
<comment type="caution">
    <text evidence="1">The sequence shown here is derived from an EMBL/GenBank/DDBJ whole genome shotgun (WGS) entry which is preliminary data.</text>
</comment>
<dbReference type="EMBL" id="BJYY01000002">
    <property type="protein sequence ID" value="GEO32926.1"/>
    <property type="molecule type" value="Genomic_DNA"/>
</dbReference>
<protein>
    <submittedName>
        <fullName evidence="1">Uncharacterized protein</fullName>
    </submittedName>
</protein>
<dbReference type="Proteomes" id="UP000321181">
    <property type="component" value="Unassembled WGS sequence"/>
</dbReference>
<keyword evidence="2" id="KW-1185">Reference proteome</keyword>
<sequence>MADDELRVEITDADIRTAKRAWLAARDGGAPEDRVQRLFDGYERLVNAQAQQIADDFRRRRDSR</sequence>